<name>A0AAV9JED6_9PEZI</name>
<dbReference type="Proteomes" id="UP001324427">
    <property type="component" value="Unassembled WGS sequence"/>
</dbReference>
<keyword evidence="3" id="KW-1185">Reference proteome</keyword>
<organism evidence="2 3">
    <name type="scientific">Oleoguttula mirabilis</name>
    <dbReference type="NCBI Taxonomy" id="1507867"/>
    <lineage>
        <taxon>Eukaryota</taxon>
        <taxon>Fungi</taxon>
        <taxon>Dikarya</taxon>
        <taxon>Ascomycota</taxon>
        <taxon>Pezizomycotina</taxon>
        <taxon>Dothideomycetes</taxon>
        <taxon>Dothideomycetidae</taxon>
        <taxon>Mycosphaerellales</taxon>
        <taxon>Teratosphaeriaceae</taxon>
        <taxon>Oleoguttula</taxon>
    </lineage>
</organism>
<comment type="caution">
    <text evidence="2">The sequence shown here is derived from an EMBL/GenBank/DDBJ whole genome shotgun (WGS) entry which is preliminary data.</text>
</comment>
<sequence length="278" mass="30373">MAGMTFIHLIPFLLYFFGIGFDIAAAITVAGMGLQQETILACKGAMYVCLVFYCGTKVCVQLFLIERAHVVRKVTGKKRLDDALWLLFMLIVVVGFGTIAILAFMAPVGMVDEGDGQCRIGLPRKATMVLMTYDIMINFALTGIFLMQLRPLFQLRAAPLRSTPGLAASVSRWSLRPLLWRAEHSTSTGSGSSVQAPIEMANLITPPQPGTNTPPRVVDPNTDHLKNLIGKSLCGAIVMLVATIINLALLYKFNGEEHGWICFLCCLIDGERLLSHAV</sequence>
<dbReference type="EMBL" id="JAVFHQ010000035">
    <property type="protein sequence ID" value="KAK4543162.1"/>
    <property type="molecule type" value="Genomic_DNA"/>
</dbReference>
<evidence type="ECO:0000313" key="2">
    <source>
        <dbReference type="EMBL" id="KAK4543162.1"/>
    </source>
</evidence>
<dbReference type="PANTHER" id="PTHR38848">
    <property type="entry name" value="G-PROTEIN COUPLED RECEPTORS FAMILY 3 PROFILE DOMAIN-CONTAINING PROTEIN"/>
    <property type="match status" value="1"/>
</dbReference>
<protein>
    <submittedName>
        <fullName evidence="2">Uncharacterized protein</fullName>
    </submittedName>
</protein>
<keyword evidence="1" id="KW-1133">Transmembrane helix</keyword>
<accession>A0AAV9JED6</accession>
<keyword evidence="1" id="KW-0812">Transmembrane</keyword>
<dbReference type="AlphaFoldDB" id="A0AAV9JED6"/>
<reference evidence="2 3" key="1">
    <citation type="submission" date="2021-11" db="EMBL/GenBank/DDBJ databases">
        <title>Black yeast isolated from Biological Soil Crust.</title>
        <authorList>
            <person name="Kurbessoian T."/>
        </authorList>
    </citation>
    <scope>NUCLEOTIDE SEQUENCE [LARGE SCALE GENOMIC DNA]</scope>
    <source>
        <strain evidence="2 3">CCFEE 5522</strain>
    </source>
</reference>
<feature type="transmembrane region" description="Helical" evidence="1">
    <location>
        <begin position="44"/>
        <end position="64"/>
    </location>
</feature>
<feature type="transmembrane region" description="Helical" evidence="1">
    <location>
        <begin position="12"/>
        <end position="32"/>
    </location>
</feature>
<gene>
    <name evidence="2" type="ORF">LTR36_005940</name>
</gene>
<evidence type="ECO:0000313" key="3">
    <source>
        <dbReference type="Proteomes" id="UP001324427"/>
    </source>
</evidence>
<feature type="transmembrane region" description="Helical" evidence="1">
    <location>
        <begin position="126"/>
        <end position="146"/>
    </location>
</feature>
<feature type="transmembrane region" description="Helical" evidence="1">
    <location>
        <begin position="233"/>
        <end position="251"/>
    </location>
</feature>
<keyword evidence="1" id="KW-0472">Membrane</keyword>
<dbReference type="PANTHER" id="PTHR38848:SF3">
    <property type="entry name" value="G-PROTEIN COUPLED RECEPTORS FAMILY 3 PROFILE DOMAIN-CONTAINING PROTEIN"/>
    <property type="match status" value="1"/>
</dbReference>
<proteinExistence type="predicted"/>
<evidence type="ECO:0000256" key="1">
    <source>
        <dbReference type="SAM" id="Phobius"/>
    </source>
</evidence>
<feature type="transmembrane region" description="Helical" evidence="1">
    <location>
        <begin position="84"/>
        <end position="106"/>
    </location>
</feature>